<dbReference type="AlphaFoldDB" id="A0A6A6RTA4"/>
<evidence type="ECO:0000313" key="2">
    <source>
        <dbReference type="EMBL" id="KAF2638746.1"/>
    </source>
</evidence>
<sequence>MYNYPSSSASSTPPPSYEALNRSLNNVFISKTAMQQSPSMHRPSTPIDWINECFRNAFKTGHLRHIDVFAWIHGRKPDLILPNHVGDAFQDAVCVGVDLEQMVGDRSKAVTEIGVFTLPVKRVVNGETFLSPLVNMEVHHARVRENAHKESDPPLGPFADKFQFGCSTFVTMDECRTLLRRCLGLENPVPRRTRHIVLIGHAISNDVEDINEQFGINLDDAGVIAVTLDTQIMAGELGIGHAAGKPISLGKLIDLLDIKVDYLHNGGNDIVATVLAAYAMLKMVQNFPDDHRGNQAYLLHSLRDH</sequence>
<dbReference type="Proteomes" id="UP000799753">
    <property type="component" value="Unassembled WGS sequence"/>
</dbReference>
<dbReference type="InterPro" id="IPR012337">
    <property type="entry name" value="RNaseH-like_sf"/>
</dbReference>
<evidence type="ECO:0000259" key="1">
    <source>
        <dbReference type="Pfam" id="PF21762"/>
    </source>
</evidence>
<dbReference type="PANTHER" id="PTHR28083:SF1">
    <property type="entry name" value="GOOD FOR FULL DBP5 ACTIVITY PROTEIN 2"/>
    <property type="match status" value="1"/>
</dbReference>
<dbReference type="EMBL" id="MU006789">
    <property type="protein sequence ID" value="KAF2638746.1"/>
    <property type="molecule type" value="Genomic_DNA"/>
</dbReference>
<protein>
    <recommendedName>
        <fullName evidence="1">Gfd2/YDR514C-like C-terminal domain-containing protein</fullName>
    </recommendedName>
</protein>
<dbReference type="InterPro" id="IPR040151">
    <property type="entry name" value="Gfd2/YDR514C-like"/>
</dbReference>
<gene>
    <name evidence="2" type="ORF">P280DRAFT_520197</name>
</gene>
<evidence type="ECO:0000313" key="3">
    <source>
        <dbReference type="Proteomes" id="UP000799753"/>
    </source>
</evidence>
<dbReference type="OrthoDB" id="5953249at2759"/>
<reference evidence="2" key="1">
    <citation type="journal article" date="2020" name="Stud. Mycol.">
        <title>101 Dothideomycetes genomes: a test case for predicting lifestyles and emergence of pathogens.</title>
        <authorList>
            <person name="Haridas S."/>
            <person name="Albert R."/>
            <person name="Binder M."/>
            <person name="Bloem J."/>
            <person name="Labutti K."/>
            <person name="Salamov A."/>
            <person name="Andreopoulos B."/>
            <person name="Baker S."/>
            <person name="Barry K."/>
            <person name="Bills G."/>
            <person name="Bluhm B."/>
            <person name="Cannon C."/>
            <person name="Castanera R."/>
            <person name="Culley D."/>
            <person name="Daum C."/>
            <person name="Ezra D."/>
            <person name="Gonzalez J."/>
            <person name="Henrissat B."/>
            <person name="Kuo A."/>
            <person name="Liang C."/>
            <person name="Lipzen A."/>
            <person name="Lutzoni F."/>
            <person name="Magnuson J."/>
            <person name="Mondo S."/>
            <person name="Nolan M."/>
            <person name="Ohm R."/>
            <person name="Pangilinan J."/>
            <person name="Park H.-J."/>
            <person name="Ramirez L."/>
            <person name="Alfaro M."/>
            <person name="Sun H."/>
            <person name="Tritt A."/>
            <person name="Yoshinaga Y."/>
            <person name="Zwiers L.-H."/>
            <person name="Turgeon B."/>
            <person name="Goodwin S."/>
            <person name="Spatafora J."/>
            <person name="Crous P."/>
            <person name="Grigoriev I."/>
        </authorList>
    </citation>
    <scope>NUCLEOTIDE SEQUENCE</scope>
    <source>
        <strain evidence="2">CBS 473.64</strain>
    </source>
</reference>
<dbReference type="Pfam" id="PF21762">
    <property type="entry name" value="DEDDh_C"/>
    <property type="match status" value="1"/>
</dbReference>
<organism evidence="2 3">
    <name type="scientific">Massarina eburnea CBS 473.64</name>
    <dbReference type="NCBI Taxonomy" id="1395130"/>
    <lineage>
        <taxon>Eukaryota</taxon>
        <taxon>Fungi</taxon>
        <taxon>Dikarya</taxon>
        <taxon>Ascomycota</taxon>
        <taxon>Pezizomycotina</taxon>
        <taxon>Dothideomycetes</taxon>
        <taxon>Pleosporomycetidae</taxon>
        <taxon>Pleosporales</taxon>
        <taxon>Massarineae</taxon>
        <taxon>Massarinaceae</taxon>
        <taxon>Massarina</taxon>
    </lineage>
</organism>
<name>A0A6A6RTA4_9PLEO</name>
<feature type="domain" description="Gfd2/YDR514C-like C-terminal" evidence="1">
    <location>
        <begin position="94"/>
        <end position="280"/>
    </location>
</feature>
<keyword evidence="3" id="KW-1185">Reference proteome</keyword>
<dbReference type="PANTHER" id="PTHR28083">
    <property type="entry name" value="GOOD FOR FULL DBP5 ACTIVITY PROTEIN 2"/>
    <property type="match status" value="1"/>
</dbReference>
<dbReference type="GO" id="GO:0005634">
    <property type="term" value="C:nucleus"/>
    <property type="evidence" value="ECO:0007669"/>
    <property type="project" value="TreeGrafter"/>
</dbReference>
<dbReference type="SUPFAM" id="SSF53098">
    <property type="entry name" value="Ribonuclease H-like"/>
    <property type="match status" value="1"/>
</dbReference>
<dbReference type="InterPro" id="IPR048519">
    <property type="entry name" value="Gfd2/YDR514C-like_C"/>
</dbReference>
<proteinExistence type="predicted"/>
<accession>A0A6A6RTA4</accession>